<sequence length="123" mass="14477">MFLQKFKDHPNFLNLSNELHIDTSVFEAVKNLQCEVEMAGNRLDMTFKQVERTLMIAQLEIPNNQQQLQQQPQQTANQQHHTSITNNKLIHNTYSNQQNPQSLAIPQHHINSIYNMLLKEYQH</sequence>
<dbReference type="AlphaFoldDB" id="A0A7M5WR49"/>
<name>A0A7M5WR49_9CNID</name>
<keyword evidence="2" id="KW-1185">Reference proteome</keyword>
<protein>
    <submittedName>
        <fullName evidence="1">Uncharacterized protein</fullName>
    </submittedName>
</protein>
<proteinExistence type="predicted"/>
<evidence type="ECO:0000313" key="2">
    <source>
        <dbReference type="Proteomes" id="UP000594262"/>
    </source>
</evidence>
<dbReference type="EnsemblMetazoa" id="CLYHEMT004529.1">
    <property type="protein sequence ID" value="CLYHEMP004529.1"/>
    <property type="gene ID" value="CLYHEMG004529"/>
</dbReference>
<dbReference type="Proteomes" id="UP000594262">
    <property type="component" value="Unplaced"/>
</dbReference>
<accession>A0A7M5WR49</accession>
<evidence type="ECO:0000313" key="1">
    <source>
        <dbReference type="EnsemblMetazoa" id="CLYHEMP004529.1"/>
    </source>
</evidence>
<reference evidence="1" key="1">
    <citation type="submission" date="2021-01" db="UniProtKB">
        <authorList>
            <consortium name="EnsemblMetazoa"/>
        </authorList>
    </citation>
    <scope>IDENTIFICATION</scope>
</reference>
<organism evidence="1 2">
    <name type="scientific">Clytia hemisphaerica</name>
    <dbReference type="NCBI Taxonomy" id="252671"/>
    <lineage>
        <taxon>Eukaryota</taxon>
        <taxon>Metazoa</taxon>
        <taxon>Cnidaria</taxon>
        <taxon>Hydrozoa</taxon>
        <taxon>Hydroidolina</taxon>
        <taxon>Leptothecata</taxon>
        <taxon>Obeliida</taxon>
        <taxon>Clytiidae</taxon>
        <taxon>Clytia</taxon>
    </lineage>
</organism>